<gene>
    <name evidence="2" type="ORF">SAMN05421505_1118</name>
</gene>
<dbReference type="CDD" id="cd06170">
    <property type="entry name" value="LuxR_C_like"/>
    <property type="match status" value="1"/>
</dbReference>
<dbReference type="SUPFAM" id="SSF46894">
    <property type="entry name" value="C-terminal effector domain of the bipartite response regulators"/>
    <property type="match status" value="1"/>
</dbReference>
<dbReference type="EMBL" id="FNCN01000011">
    <property type="protein sequence ID" value="SDH06566.1"/>
    <property type="molecule type" value="Genomic_DNA"/>
</dbReference>
<organism evidence="2 3">
    <name type="scientific">Sinosporangium album</name>
    <dbReference type="NCBI Taxonomy" id="504805"/>
    <lineage>
        <taxon>Bacteria</taxon>
        <taxon>Bacillati</taxon>
        <taxon>Actinomycetota</taxon>
        <taxon>Actinomycetes</taxon>
        <taxon>Streptosporangiales</taxon>
        <taxon>Streptosporangiaceae</taxon>
        <taxon>Sinosporangium</taxon>
    </lineage>
</organism>
<dbReference type="GO" id="GO:0006355">
    <property type="term" value="P:regulation of DNA-templated transcription"/>
    <property type="evidence" value="ECO:0007669"/>
    <property type="project" value="InterPro"/>
</dbReference>
<reference evidence="2 3" key="1">
    <citation type="submission" date="2016-10" db="EMBL/GenBank/DDBJ databases">
        <authorList>
            <person name="de Groot N.N."/>
        </authorList>
    </citation>
    <scope>NUCLEOTIDE SEQUENCE [LARGE SCALE GENOMIC DNA]</scope>
    <source>
        <strain evidence="2 3">CPCC 201354</strain>
    </source>
</reference>
<dbReference type="Gene3D" id="1.10.10.10">
    <property type="entry name" value="Winged helix-like DNA-binding domain superfamily/Winged helix DNA-binding domain"/>
    <property type="match status" value="1"/>
</dbReference>
<evidence type="ECO:0000313" key="3">
    <source>
        <dbReference type="Proteomes" id="UP000198923"/>
    </source>
</evidence>
<evidence type="ECO:0000313" key="2">
    <source>
        <dbReference type="EMBL" id="SDH06566.1"/>
    </source>
</evidence>
<dbReference type="InterPro" id="IPR016032">
    <property type="entry name" value="Sig_transdc_resp-reg_C-effctor"/>
</dbReference>
<dbReference type="STRING" id="504805.SAMN05421505_1118"/>
<dbReference type="InterPro" id="IPR036388">
    <property type="entry name" value="WH-like_DNA-bd_sf"/>
</dbReference>
<protein>
    <submittedName>
        <fullName evidence="2">Regulatory protein, luxR family</fullName>
    </submittedName>
</protein>
<proteinExistence type="predicted"/>
<dbReference type="Proteomes" id="UP000198923">
    <property type="component" value="Unassembled WGS sequence"/>
</dbReference>
<dbReference type="SMART" id="SM00421">
    <property type="entry name" value="HTH_LUXR"/>
    <property type="match status" value="1"/>
</dbReference>
<dbReference type="AlphaFoldDB" id="A0A1G7ZDE5"/>
<dbReference type="Pfam" id="PF00196">
    <property type="entry name" value="GerE"/>
    <property type="match status" value="1"/>
</dbReference>
<name>A0A1G7ZDE5_9ACTN</name>
<keyword evidence="3" id="KW-1185">Reference proteome</keyword>
<dbReference type="PROSITE" id="PS50043">
    <property type="entry name" value="HTH_LUXR_2"/>
    <property type="match status" value="1"/>
</dbReference>
<dbReference type="GO" id="GO:0003677">
    <property type="term" value="F:DNA binding"/>
    <property type="evidence" value="ECO:0007669"/>
    <property type="project" value="InterPro"/>
</dbReference>
<sequence length="215" mass="22681">MKPERPIPENRLRAVVHLLAERGVEELVAVLGDDPLGRTVADSLADLPHIGLVRIVRTPAPFDNEVAAGPQVRVLGAVPLSAAIVDGRAAVVRLPYGEGGTRVFLTANAPHVATLASMADHLWDVACPAPVVEGRGPVILHLLAGGLTDAAIAARLSIAERTVRRQISGLMQAAGAASRFELAVRAHQLGWLPCPAGGTRHHHDQDMCPESAPRQ</sequence>
<feature type="domain" description="HTH luxR-type" evidence="1">
    <location>
        <begin position="125"/>
        <end position="190"/>
    </location>
</feature>
<evidence type="ECO:0000259" key="1">
    <source>
        <dbReference type="PROSITE" id="PS50043"/>
    </source>
</evidence>
<accession>A0A1G7ZDE5</accession>
<dbReference type="InterPro" id="IPR000792">
    <property type="entry name" value="Tscrpt_reg_LuxR_C"/>
</dbReference>